<name>A0ABU6NWY3_9BACI</name>
<gene>
    <name evidence="1" type="ORF">P9271_03095</name>
</gene>
<organism evidence="1 2">
    <name type="scientific">Metabacillus fastidiosus</name>
    <dbReference type="NCBI Taxonomy" id="1458"/>
    <lineage>
        <taxon>Bacteria</taxon>
        <taxon>Bacillati</taxon>
        <taxon>Bacillota</taxon>
        <taxon>Bacilli</taxon>
        <taxon>Bacillales</taxon>
        <taxon>Bacillaceae</taxon>
        <taxon>Metabacillus</taxon>
    </lineage>
</organism>
<dbReference type="RefSeq" id="WP_066224464.1">
    <property type="nucleotide sequence ID" value="NZ_JARTFS010000002.1"/>
</dbReference>
<dbReference type="GeneID" id="301139236"/>
<evidence type="ECO:0000313" key="2">
    <source>
        <dbReference type="Proteomes" id="UP001342826"/>
    </source>
</evidence>
<reference evidence="1 2" key="1">
    <citation type="submission" date="2023-03" db="EMBL/GenBank/DDBJ databases">
        <title>Bacillus Genome Sequencing.</title>
        <authorList>
            <person name="Dunlap C."/>
        </authorList>
    </citation>
    <scope>NUCLEOTIDE SEQUENCE [LARGE SCALE GENOMIC DNA]</scope>
    <source>
        <strain evidence="1 2">NRS-1717</strain>
    </source>
</reference>
<dbReference type="EMBL" id="JARTFS010000002">
    <property type="protein sequence ID" value="MED4400346.1"/>
    <property type="molecule type" value="Genomic_DNA"/>
</dbReference>
<evidence type="ECO:0000313" key="1">
    <source>
        <dbReference type="EMBL" id="MED4400346.1"/>
    </source>
</evidence>
<dbReference type="Proteomes" id="UP001342826">
    <property type="component" value="Unassembled WGS sequence"/>
</dbReference>
<sequence length="136" mass="15984">MNNAYDLDETLNIKDNLKYQSLKAQIISLLLLAPNVNERYMAASLDKVDDLLIYLSCFTNLKQIRLIRIKHIINFSTYSLYKIVDSKRKAAELKKLIKAIRLLQRIFQESNCKVKIIELDVSINNYTFWTQVLKKK</sequence>
<accession>A0ABU6NWY3</accession>
<comment type="caution">
    <text evidence="1">The sequence shown here is derived from an EMBL/GenBank/DDBJ whole genome shotgun (WGS) entry which is preliminary data.</text>
</comment>
<keyword evidence="2" id="KW-1185">Reference proteome</keyword>
<protein>
    <submittedName>
        <fullName evidence="1">Uncharacterized protein</fullName>
    </submittedName>
</protein>
<proteinExistence type="predicted"/>